<evidence type="ECO:0000313" key="2">
    <source>
        <dbReference type="Proteomes" id="UP000193648"/>
    </source>
</evidence>
<comment type="caution">
    <text evidence="1">The sequence shown here is derived from an EMBL/GenBank/DDBJ whole genome shotgun (WGS) entry which is preliminary data.</text>
</comment>
<proteinExistence type="predicted"/>
<gene>
    <name evidence="1" type="ORF">BCR41DRAFT_375582</name>
</gene>
<accession>A0A1Y2G6L3</accession>
<dbReference type="Proteomes" id="UP000193648">
    <property type="component" value="Unassembled WGS sequence"/>
</dbReference>
<organism evidence="1 2">
    <name type="scientific">Lobosporangium transversale</name>
    <dbReference type="NCBI Taxonomy" id="64571"/>
    <lineage>
        <taxon>Eukaryota</taxon>
        <taxon>Fungi</taxon>
        <taxon>Fungi incertae sedis</taxon>
        <taxon>Mucoromycota</taxon>
        <taxon>Mortierellomycotina</taxon>
        <taxon>Mortierellomycetes</taxon>
        <taxon>Mortierellales</taxon>
        <taxon>Mortierellaceae</taxon>
        <taxon>Lobosporangium</taxon>
    </lineage>
</organism>
<dbReference type="AlphaFoldDB" id="A0A1Y2G6L3"/>
<protein>
    <submittedName>
        <fullName evidence="1">Uncharacterized protein</fullName>
    </submittedName>
</protein>
<dbReference type="GeneID" id="33568813"/>
<dbReference type="InParanoid" id="A0A1Y2G6L3"/>
<reference evidence="1 2" key="1">
    <citation type="submission" date="2016-07" db="EMBL/GenBank/DDBJ databases">
        <title>Pervasive Adenine N6-methylation of Active Genes in Fungi.</title>
        <authorList>
            <consortium name="DOE Joint Genome Institute"/>
            <person name="Mondo S.J."/>
            <person name="Dannebaum R.O."/>
            <person name="Kuo R.C."/>
            <person name="Labutti K."/>
            <person name="Haridas S."/>
            <person name="Kuo A."/>
            <person name="Salamov A."/>
            <person name="Ahrendt S.R."/>
            <person name="Lipzen A."/>
            <person name="Sullivan W."/>
            <person name="Andreopoulos W.B."/>
            <person name="Clum A."/>
            <person name="Lindquist E."/>
            <person name="Daum C."/>
            <person name="Ramamoorthy G.K."/>
            <person name="Gryganskyi A."/>
            <person name="Culley D."/>
            <person name="Magnuson J.K."/>
            <person name="James T.Y."/>
            <person name="O'Malley M.A."/>
            <person name="Stajich J.E."/>
            <person name="Spatafora J.W."/>
            <person name="Visel A."/>
            <person name="Grigoriev I.V."/>
        </authorList>
    </citation>
    <scope>NUCLEOTIDE SEQUENCE [LARGE SCALE GENOMIC DNA]</scope>
    <source>
        <strain evidence="1 2">NRRL 3116</strain>
    </source>
</reference>
<dbReference type="RefSeq" id="XP_021875742.1">
    <property type="nucleotide sequence ID" value="XM_022026970.1"/>
</dbReference>
<sequence>MHVGIVDAVAALAVGTVKDVFVFETELERLCLRPVANNAKRVVCAMPHGWPYVHIQSRPSIAPLDILDNSLWKLLVPNKEVTCLRWPAIVPVAAGGFQMATRAEEGLCMLALTTTPLQL</sequence>
<name>A0A1Y2G6L3_9FUNG</name>
<evidence type="ECO:0000313" key="1">
    <source>
        <dbReference type="EMBL" id="ORY98331.1"/>
    </source>
</evidence>
<keyword evidence="2" id="KW-1185">Reference proteome</keyword>
<dbReference type="EMBL" id="MCFF01000071">
    <property type="protein sequence ID" value="ORY98331.1"/>
    <property type="molecule type" value="Genomic_DNA"/>
</dbReference>